<reference evidence="1" key="1">
    <citation type="submission" date="2023-03" db="EMBL/GenBank/DDBJ databases">
        <authorList>
            <person name="Shen W."/>
            <person name="Cai J."/>
        </authorList>
    </citation>
    <scope>NUCLEOTIDE SEQUENCE</scope>
    <source>
        <strain evidence="1">Y15</strain>
    </source>
</reference>
<evidence type="ECO:0000313" key="2">
    <source>
        <dbReference type="Proteomes" id="UP001254770"/>
    </source>
</evidence>
<proteinExistence type="predicted"/>
<comment type="caution">
    <text evidence="1">The sequence shown here is derived from an EMBL/GenBank/DDBJ whole genome shotgun (WGS) entry which is preliminary data.</text>
</comment>
<accession>A0AAW8TEC6</accession>
<dbReference type="Pfam" id="PF16784">
    <property type="entry name" value="HNHc_6"/>
    <property type="match status" value="1"/>
</dbReference>
<gene>
    <name evidence="1" type="ORF">P7D69_17505</name>
</gene>
<name>A0AAW8TEC6_9ENTE</name>
<dbReference type="AlphaFoldDB" id="A0AAW8TEC6"/>
<dbReference type="RefSeq" id="WP_311880512.1">
    <property type="nucleotide sequence ID" value="NZ_JARPXL010000024.1"/>
</dbReference>
<sequence>MNNLTYLTKIVKISGNKLVLELKEELNIDRLKTIFSGFDGERQAELFIKDPRGFTPQQRRFVFALMQDIYIYTGEPLESLKDVFYWQFRYFTGKDISLSNESENTVDEVSTLSELILDFIFENNIPFREGYEIPPQNVEYYFYKCVMTRTCCICGMHADICHIDTVGMGRNRRRIDHTQHTFYAGCRKHHSEEHQLGTQNFLNKYQIIPTKLNADAVKRLGI</sequence>
<dbReference type="EMBL" id="JARPXL010000024">
    <property type="protein sequence ID" value="MDT2546149.1"/>
    <property type="molecule type" value="Genomic_DNA"/>
</dbReference>
<organism evidence="1 2">
    <name type="scientific">Enterococcus raffinosus</name>
    <dbReference type="NCBI Taxonomy" id="71452"/>
    <lineage>
        <taxon>Bacteria</taxon>
        <taxon>Bacillati</taxon>
        <taxon>Bacillota</taxon>
        <taxon>Bacilli</taxon>
        <taxon>Lactobacillales</taxon>
        <taxon>Enterococcaceae</taxon>
        <taxon>Enterococcus</taxon>
    </lineage>
</organism>
<dbReference type="Proteomes" id="UP001254770">
    <property type="component" value="Unassembled WGS sequence"/>
</dbReference>
<dbReference type="InterPro" id="IPR041242">
    <property type="entry name" value="HNHc_6"/>
</dbReference>
<evidence type="ECO:0000313" key="1">
    <source>
        <dbReference type="EMBL" id="MDT2546149.1"/>
    </source>
</evidence>
<protein>
    <submittedName>
        <fullName evidence="1">HNHc nuclease</fullName>
    </submittedName>
</protein>